<dbReference type="OrthoDB" id="334013at2759"/>
<feature type="region of interest" description="Disordered" evidence="2">
    <location>
        <begin position="1717"/>
        <end position="1738"/>
    </location>
</feature>
<feature type="compositionally biased region" description="Low complexity" evidence="2">
    <location>
        <begin position="13"/>
        <end position="22"/>
    </location>
</feature>
<feature type="compositionally biased region" description="Polar residues" evidence="2">
    <location>
        <begin position="80"/>
        <end position="96"/>
    </location>
</feature>
<feature type="region of interest" description="Disordered" evidence="2">
    <location>
        <begin position="884"/>
        <end position="930"/>
    </location>
</feature>
<feature type="compositionally biased region" description="Basic residues" evidence="2">
    <location>
        <begin position="1006"/>
        <end position="1023"/>
    </location>
</feature>
<comment type="caution">
    <text evidence="3">The sequence shown here is derived from an EMBL/GenBank/DDBJ whole genome shotgun (WGS) entry which is preliminary data.</text>
</comment>
<feature type="region of interest" description="Disordered" evidence="2">
    <location>
        <begin position="1251"/>
        <end position="1315"/>
    </location>
</feature>
<organism evidence="3 4">
    <name type="scientific">Cystoisospora suis</name>
    <dbReference type="NCBI Taxonomy" id="483139"/>
    <lineage>
        <taxon>Eukaryota</taxon>
        <taxon>Sar</taxon>
        <taxon>Alveolata</taxon>
        <taxon>Apicomplexa</taxon>
        <taxon>Conoidasida</taxon>
        <taxon>Coccidia</taxon>
        <taxon>Eucoccidiorida</taxon>
        <taxon>Eimeriorina</taxon>
        <taxon>Sarcocystidae</taxon>
        <taxon>Cystoisospora</taxon>
    </lineage>
</organism>
<dbReference type="RefSeq" id="XP_067921530.1">
    <property type="nucleotide sequence ID" value="XM_068066497.1"/>
</dbReference>
<evidence type="ECO:0000256" key="2">
    <source>
        <dbReference type="SAM" id="MobiDB-lite"/>
    </source>
</evidence>
<feature type="compositionally biased region" description="Polar residues" evidence="2">
    <location>
        <begin position="1099"/>
        <end position="1110"/>
    </location>
</feature>
<sequence>MLVAMSTPGGFVSSRKSSLSSRGGTLFPSPSKTSAGASSMFWGNILPASEATGSTSSETRELASSPADFGTLWTISGRKGSSNSVYGSLRSESSLGPSRPIRTSYPASTLYSEAPLSPLHELETMDSSVGDPRIFVRGVEDAPPSETRTFYFVDSPYGTLHEPSALSSFNSSAMDEGFGERRNSDHQGVRSVVKVGGNFRGETDGGQENNWTTGLDAAFRKLVDFSPSRAAESRKSFPNSMVRGHALALRGLKERRDSNLDFARRQTRGPGVFEGTLRSQRSNAYGFSPQMMPSLTIGHADWNLEGDRFGSGPGASEGTPQCVILPAALDSSHTQSGPSEVSIQTLTSRSDSREENYLPTEGSFSFFPSLAYSKGASRAEGGAQEQKEHSEGFLPKTQNCSPLPHHLWTYQTMTDMRHKTTLPARERSSPCLAMRRGTSSSTLFRLSGRGGMSFESFSHALPPCTAVGASAAAWRRERDQAARTLLRLQALRRKHRAEQVARVESARRSQRQLRVPPLALGSLAPDTGGGGSVVSDNFARRSSSSRLLVSGPPVAQRTSRSVADAKDAFAAGATAVGPLSQLSKLDTVSGLSAGRKTSLCGSEASGGRILSGRSIVLSDRQSPRPGDWEGEDAHVNTGFMSAAGLNSGDLETQSLSEIPDGAAALRSPTLGQNVTPFTRLLTLKMIRQGHKTHAGGNKRLTPRDPRSGSEGGLGTLGTLPSSSIRSPADDSTGGLQSLVSFTPSSTGGVGTPLPETLRAMSTCTGHRSRRRSCSAAPPTRLETLFQSSCDESWNGITDPFNPASRRSRSSVPSGSRVWGAGGGGDAAVWLGGDREVESDRIKGKGKPAQKRQDSATKNKGLSNYLGEGVSPLLAAVVKEVERDHSESLTARKARERKILATPSRSPFREEDEEGEEGGLPGTGGGSTGFETYGEFGESRLVEIKTGRTSDIDSLKRLDVSRRFFLAALLFLKENSQTFPVWREMTRCRRQLRELVVERRRNSEKERRKKRVVRKQPTRSRKAASSKPKSEHCATNADVSGSGFPNSRSPRCKVPITESRMSVLSGAASVSPSPWLDRDREQSRNEDDAWRNRDREAKTSSRGRSCPQSAPESADVEPGSSYQVASDDVRSVSASSPAGSCPVVTREAIADVRKGETSRVLRSPADLERSQVVSGSSALPRHKADSAAFQTRDEQSYFPTHSVKSGGPFASKAGVSDGNQGNEVSGGFSAVKDRGKQQDGVVAEVVPGNADSVSSVGCLSRHTTDSRSRHQGPEGMTGLGVSREEGSAGRNVAASGYLGGDSSNASTSSESESDSGWDARELVFHTDDEVERARLRMQILSRDSFEDLGGEGGSGRPRPRRKENLEGDDGQNSFWEENEGKLPQKSRTFSALLRREGSFVGLARVGQGTGARCGDGSGNQQATGQQTKPGIDLDGGVPTAEGVFAQLKLVAAKSRSIPSLRACLINGDSWAERPLFPLLSSLLKASRSVSPPSVVVPVVAAAYALILSSLFVARLHCCRVLVECCLLARKVLGPTDLLGHEDCVEACRALRYDFARLDRLRVRQASIVLGDARRAFISVLAALYPFDFIGHPDTLLSLQRDEDCHRSRHSESNATSCSDVLDDSGSSDGGLAYSTRAALGTGQVEGTVENKGSLGWWQEEDEQLGELQLQADRLNQRLEGLLSQEWEIREAAQEVMAELASLDQLEHEVLGDAERATSLTKATKGSGSIELTGSGKGDKEMVEEVSTGEAPARQSDAEARAESLAHIDMQRIDVEEKFIQLYEASKRVGEEIVRLQQQREALLGVQKRAQQERRLTMQESQKVQEHLDKLCEDRGSRGSRVLHRGMSRAMKQRSGQFEGRGRSPARTKTVGSRPHRGVSWRAEGELRCLVEMTQRVLQTVQVRPPVLMAASTASSLVAVCA</sequence>
<evidence type="ECO:0000313" key="3">
    <source>
        <dbReference type="EMBL" id="PHJ19837.1"/>
    </source>
</evidence>
<feature type="compositionally biased region" description="Low complexity" evidence="2">
    <location>
        <begin position="809"/>
        <end position="818"/>
    </location>
</feature>
<feature type="compositionally biased region" description="Basic and acidic residues" evidence="2">
    <location>
        <begin position="1261"/>
        <end position="1271"/>
    </location>
</feature>
<feature type="compositionally biased region" description="Gly residues" evidence="2">
    <location>
        <begin position="917"/>
        <end position="927"/>
    </location>
</feature>
<evidence type="ECO:0000256" key="1">
    <source>
        <dbReference type="SAM" id="Coils"/>
    </source>
</evidence>
<feature type="region of interest" description="Disordered" evidence="2">
    <location>
        <begin position="999"/>
        <end position="1139"/>
    </location>
</feature>
<feature type="compositionally biased region" description="Basic and acidic residues" evidence="2">
    <location>
        <begin position="1075"/>
        <end position="1098"/>
    </location>
</feature>
<feature type="region of interest" description="Disordered" evidence="2">
    <location>
        <begin position="1"/>
        <end position="35"/>
    </location>
</feature>
<protein>
    <submittedName>
        <fullName evidence="3">Ppg3</fullName>
    </submittedName>
</protein>
<feature type="region of interest" description="Disordered" evidence="2">
    <location>
        <begin position="838"/>
        <end position="862"/>
    </location>
</feature>
<name>A0A2C6KQP4_9APIC</name>
<feature type="compositionally biased region" description="Polar residues" evidence="2">
    <location>
        <begin position="1036"/>
        <end position="1048"/>
    </location>
</feature>
<dbReference type="GeneID" id="94429708"/>
<feature type="compositionally biased region" description="Polar residues" evidence="2">
    <location>
        <begin position="733"/>
        <end position="746"/>
    </location>
</feature>
<evidence type="ECO:0000313" key="4">
    <source>
        <dbReference type="Proteomes" id="UP000221165"/>
    </source>
</evidence>
<feature type="region of interest" description="Disordered" evidence="2">
    <location>
        <begin position="689"/>
        <end position="754"/>
    </location>
</feature>
<proteinExistence type="predicted"/>
<feature type="region of interest" description="Disordered" evidence="2">
    <location>
        <begin position="80"/>
        <end position="101"/>
    </location>
</feature>
<reference evidence="3 4" key="1">
    <citation type="journal article" date="2017" name="Int. J. Parasitol.">
        <title>The genome of the protozoan parasite Cystoisospora suis and a reverse vaccinology approach to identify vaccine candidates.</title>
        <authorList>
            <person name="Palmieri N."/>
            <person name="Shrestha A."/>
            <person name="Ruttkowski B."/>
            <person name="Beck T."/>
            <person name="Vogl C."/>
            <person name="Tomley F."/>
            <person name="Blake D.P."/>
            <person name="Joachim A."/>
        </authorList>
    </citation>
    <scope>NUCLEOTIDE SEQUENCE [LARGE SCALE GENOMIC DNA]</scope>
    <source>
        <strain evidence="3 4">Wien I</strain>
    </source>
</reference>
<feature type="region of interest" description="Disordered" evidence="2">
    <location>
        <begin position="1847"/>
        <end position="1876"/>
    </location>
</feature>
<feature type="region of interest" description="Disordered" evidence="2">
    <location>
        <begin position="1409"/>
        <end position="1428"/>
    </location>
</feature>
<feature type="coiled-coil region" evidence="1">
    <location>
        <begin position="1656"/>
        <end position="1707"/>
    </location>
</feature>
<feature type="compositionally biased region" description="Low complexity" evidence="2">
    <location>
        <begin position="1300"/>
        <end position="1309"/>
    </location>
</feature>
<feature type="region of interest" description="Disordered" evidence="2">
    <location>
        <begin position="330"/>
        <end position="361"/>
    </location>
</feature>
<dbReference type="EMBL" id="MIGC01003182">
    <property type="protein sequence ID" value="PHJ19837.1"/>
    <property type="molecule type" value="Genomic_DNA"/>
</dbReference>
<feature type="region of interest" description="Disordered" evidence="2">
    <location>
        <begin position="797"/>
        <end position="823"/>
    </location>
</feature>
<feature type="region of interest" description="Disordered" evidence="2">
    <location>
        <begin position="1344"/>
        <end position="1381"/>
    </location>
</feature>
<gene>
    <name evidence="3" type="ORF">CSUI_006334</name>
</gene>
<keyword evidence="1" id="KW-0175">Coiled coil</keyword>
<keyword evidence="4" id="KW-1185">Reference proteome</keyword>
<accession>A0A2C6KQP4</accession>
<feature type="compositionally biased region" description="Polar residues" evidence="2">
    <location>
        <begin position="331"/>
        <end position="349"/>
    </location>
</feature>
<dbReference type="VEuPathDB" id="ToxoDB:CSUI_006334"/>
<feature type="compositionally biased region" description="Polar residues" evidence="2">
    <location>
        <begin position="1717"/>
        <end position="1730"/>
    </location>
</feature>
<feature type="region of interest" description="Disordered" evidence="2">
    <location>
        <begin position="377"/>
        <end position="398"/>
    </location>
</feature>
<feature type="compositionally biased region" description="Polar residues" evidence="2">
    <location>
        <begin position="1417"/>
        <end position="1427"/>
    </location>
</feature>
<dbReference type="Proteomes" id="UP000221165">
    <property type="component" value="Unassembled WGS sequence"/>
</dbReference>